<gene>
    <name evidence="3" type="ORF">L201_007548</name>
</gene>
<dbReference type="GO" id="GO:0003824">
    <property type="term" value="F:catalytic activity"/>
    <property type="evidence" value="ECO:0007669"/>
    <property type="project" value="UniProtKB-ARBA"/>
</dbReference>
<evidence type="ECO:0000313" key="3">
    <source>
        <dbReference type="EMBL" id="WWC92589.1"/>
    </source>
</evidence>
<evidence type="ECO:0000259" key="2">
    <source>
        <dbReference type="Pfam" id="PF22422"/>
    </source>
</evidence>
<organism evidence="3 4">
    <name type="scientific">Kwoniella dendrophila CBS 6074</name>
    <dbReference type="NCBI Taxonomy" id="1295534"/>
    <lineage>
        <taxon>Eukaryota</taxon>
        <taxon>Fungi</taxon>
        <taxon>Dikarya</taxon>
        <taxon>Basidiomycota</taxon>
        <taxon>Agaricomycotina</taxon>
        <taxon>Tremellomycetes</taxon>
        <taxon>Tremellales</taxon>
        <taxon>Cryptococcaceae</taxon>
        <taxon>Kwoniella</taxon>
    </lineage>
</organism>
<dbReference type="Gene3D" id="2.60.420.10">
    <property type="entry name" value="Maltose phosphorylase, domain 3"/>
    <property type="match status" value="1"/>
</dbReference>
<feature type="domain" description="Mannosylglycerate hydrolase MGH1-like glycoside hydrolase" evidence="2">
    <location>
        <begin position="398"/>
        <end position="461"/>
    </location>
</feature>
<dbReference type="SUPFAM" id="SSF48208">
    <property type="entry name" value="Six-hairpin glycosidases"/>
    <property type="match status" value="1"/>
</dbReference>
<dbReference type="PANTHER" id="PTHR34987:SF4">
    <property type="entry name" value="ALPHA-L-RHAMNOSIDASE C-TERMINAL DOMAIN-CONTAINING PROTEIN"/>
    <property type="match status" value="1"/>
</dbReference>
<dbReference type="Gene3D" id="2.60.120.560">
    <property type="entry name" value="Exo-inulinase, domain 1"/>
    <property type="match status" value="1"/>
</dbReference>
<dbReference type="InterPro" id="IPR008928">
    <property type="entry name" value="6-hairpin_glycosidase_sf"/>
</dbReference>
<evidence type="ECO:0000313" key="4">
    <source>
        <dbReference type="Proteomes" id="UP001355207"/>
    </source>
</evidence>
<dbReference type="InterPro" id="IPR054491">
    <property type="entry name" value="MGH1-like_GH"/>
</dbReference>
<name>A0AAX4K631_9TREE</name>
<dbReference type="EMBL" id="CP144107">
    <property type="protein sequence ID" value="WWC92589.1"/>
    <property type="molecule type" value="Genomic_DNA"/>
</dbReference>
<dbReference type="GeneID" id="91098216"/>
<dbReference type="Proteomes" id="UP001355207">
    <property type="component" value="Chromosome 10"/>
</dbReference>
<feature type="domain" description="Alpha-L-rhamnosidase C-terminal" evidence="1">
    <location>
        <begin position="596"/>
        <end position="650"/>
    </location>
</feature>
<keyword evidence="4" id="KW-1185">Reference proteome</keyword>
<evidence type="ECO:0000259" key="1">
    <source>
        <dbReference type="Pfam" id="PF17390"/>
    </source>
</evidence>
<dbReference type="Pfam" id="PF17390">
    <property type="entry name" value="Bac_rhamnosid_C"/>
    <property type="match status" value="1"/>
</dbReference>
<dbReference type="RefSeq" id="XP_066079351.1">
    <property type="nucleotide sequence ID" value="XM_066223254.1"/>
</dbReference>
<dbReference type="Gene3D" id="1.50.10.10">
    <property type="match status" value="1"/>
</dbReference>
<dbReference type="InterPro" id="IPR012341">
    <property type="entry name" value="6hp_glycosidase-like_sf"/>
</dbReference>
<evidence type="ECO:0008006" key="5">
    <source>
        <dbReference type="Google" id="ProtNLM"/>
    </source>
</evidence>
<dbReference type="PANTHER" id="PTHR34987">
    <property type="entry name" value="C, PUTATIVE (AFU_ORTHOLOGUE AFUA_3G02880)-RELATED"/>
    <property type="match status" value="1"/>
</dbReference>
<sequence length="702" mass="76900">MATISTIHPTQLPSRFSCSDDRYNHLWDAGARTMQLCTAAKGSTPPLWQTTPQGALISATRAIKHSESFDWQDYTLSFDVTIHRAGCGWGVSMTNLQGYVFYINQVGYLRAGQPESERLKTDSISAVFGFTDENATSVENIYFKTAPLPKSIIINEMSSISTRMSKDGIVVSINGDKVYTIESSEFQSSPITQSSIPQGAFGFGPGPDALATYTNILATSNIDGKVLYQSNLDNQQDLVDFAAGTTTLDCLLDGGKRDRVVWGGDAAIMGPPVAYSTYDLDALKGTIDLLASHRGKDGRFAAQILPTFPAGPGVVQVSDDFFYRIRGHYFSLSYELYMIQTIYDAWMFGAITDNELKNLFPAVQGQLARVETFIDGKGLIFCDSNKARDAREYNYYDPPRLGHSTKLNAQYVASLKQIIEIAKYLGNHTAQATYQAQAERTADAVNQHLWNEKTGAYGITAASPDVIAQDANVYCVLSGLADCERSKVVLETLSRELSHPRGLLAFDRKSGYRESISNFVSGWHLFAAFQAGAKDHAKEILDKILVPTSLPNHPGFTGTLWELMLTDGSPGMGGFTFLAHGWSAAATAALPAYVVGVRPTTPRFKTFTVSPMSLGLAWASAVVATPFGKIEAEWRVHLNVFTLKVSAPHDLRGSANLREWGFEAGKSHHITINGGAKTSFVIENASDIQFTNDRVVYFKRIR</sequence>
<dbReference type="AlphaFoldDB" id="A0AAX4K631"/>
<dbReference type="GO" id="GO:0005975">
    <property type="term" value="P:carbohydrate metabolic process"/>
    <property type="evidence" value="ECO:0007669"/>
    <property type="project" value="InterPro"/>
</dbReference>
<reference evidence="3 4" key="1">
    <citation type="submission" date="2024-01" db="EMBL/GenBank/DDBJ databases">
        <title>Comparative genomics of Cryptococcus and Kwoniella reveals pathogenesis evolution and contrasting modes of karyotype evolution via chromosome fusion or intercentromeric recombination.</title>
        <authorList>
            <person name="Coelho M.A."/>
            <person name="David-Palma M."/>
            <person name="Shea T."/>
            <person name="Bowers K."/>
            <person name="McGinley-Smith S."/>
            <person name="Mohammad A.W."/>
            <person name="Gnirke A."/>
            <person name="Yurkov A.M."/>
            <person name="Nowrousian M."/>
            <person name="Sun S."/>
            <person name="Cuomo C.A."/>
            <person name="Heitman J."/>
        </authorList>
    </citation>
    <scope>NUCLEOTIDE SEQUENCE [LARGE SCALE GENOMIC DNA]</scope>
    <source>
        <strain evidence="3 4">CBS 6074</strain>
    </source>
</reference>
<protein>
    <recommendedName>
        <fullName evidence="5">Alpha-L-rhamnosidase</fullName>
    </recommendedName>
</protein>
<proteinExistence type="predicted"/>
<accession>A0AAX4K631</accession>
<dbReference type="InterPro" id="IPR035398">
    <property type="entry name" value="Bac_rhamnosid_C"/>
</dbReference>
<dbReference type="Pfam" id="PF22422">
    <property type="entry name" value="MGH1-like_GH"/>
    <property type="match status" value="1"/>
</dbReference>